<feature type="binding site" evidence="4">
    <location>
        <position position="137"/>
    </location>
    <ligand>
        <name>GTP</name>
        <dbReference type="ChEBI" id="CHEBI:37565"/>
    </ligand>
</feature>
<feature type="binding site" evidence="4">
    <location>
        <begin position="102"/>
        <end position="104"/>
    </location>
    <ligand>
        <name>GTP</name>
        <dbReference type="ChEBI" id="CHEBI:37565"/>
    </ligand>
</feature>
<dbReference type="KEGG" id="ipo:Ilyop_1358"/>
<dbReference type="InterPro" id="IPR045061">
    <property type="entry name" value="FtsZ/CetZ"/>
</dbReference>
<evidence type="ECO:0000313" key="7">
    <source>
        <dbReference type="EMBL" id="ADO83138.1"/>
    </source>
</evidence>
<dbReference type="PRINTS" id="PR00423">
    <property type="entry name" value="CELLDVISFTSZ"/>
</dbReference>
<dbReference type="GO" id="GO:0000917">
    <property type="term" value="P:division septum assembly"/>
    <property type="evidence" value="ECO:0007669"/>
    <property type="project" value="UniProtKB-KW"/>
</dbReference>
<dbReference type="SMART" id="SM00864">
    <property type="entry name" value="Tubulin"/>
    <property type="match status" value="1"/>
</dbReference>
<dbReference type="eggNOG" id="COG0206">
    <property type="taxonomic scope" value="Bacteria"/>
</dbReference>
<evidence type="ECO:0000259" key="5">
    <source>
        <dbReference type="SMART" id="SM00864"/>
    </source>
</evidence>
<dbReference type="GO" id="GO:0043093">
    <property type="term" value="P:FtsZ-dependent cytokinesis"/>
    <property type="evidence" value="ECO:0007669"/>
    <property type="project" value="UniProtKB-UniRule"/>
</dbReference>
<dbReference type="GO" id="GO:0005525">
    <property type="term" value="F:GTP binding"/>
    <property type="evidence" value="ECO:0007669"/>
    <property type="project" value="UniProtKB-UniRule"/>
</dbReference>
<dbReference type="InterPro" id="IPR000158">
    <property type="entry name" value="Cell_div_FtsZ"/>
</dbReference>
<dbReference type="EMBL" id="CP002281">
    <property type="protein sequence ID" value="ADO83138.1"/>
    <property type="molecule type" value="Genomic_DNA"/>
</dbReference>
<dbReference type="Pfam" id="PF12327">
    <property type="entry name" value="FtsZ_C"/>
    <property type="match status" value="1"/>
</dbReference>
<dbReference type="GO" id="GO:0005737">
    <property type="term" value="C:cytoplasm"/>
    <property type="evidence" value="ECO:0007669"/>
    <property type="project" value="UniProtKB-SubCell"/>
</dbReference>
<dbReference type="GO" id="GO:0032153">
    <property type="term" value="C:cell division site"/>
    <property type="evidence" value="ECO:0007669"/>
    <property type="project" value="UniProtKB-UniRule"/>
</dbReference>
<comment type="function">
    <text evidence="4">Essential cell division protein that forms a contractile ring structure (Z ring) at the future cell division site. The regulation of the ring assembly controls the timing and the location of cell division. One of the functions of the FtsZ ring is to recruit other cell division proteins to the septum to produce a new cell wall between the dividing cells. Binds GTP and shows GTPase activity.</text>
</comment>
<dbReference type="HOGENOM" id="CLU_024865_0_1_0"/>
<dbReference type="SMART" id="SM00865">
    <property type="entry name" value="Tubulin_C"/>
    <property type="match status" value="1"/>
</dbReference>
<dbReference type="CDD" id="cd02201">
    <property type="entry name" value="FtsZ_type1"/>
    <property type="match status" value="1"/>
</dbReference>
<dbReference type="InterPro" id="IPR036525">
    <property type="entry name" value="Tubulin/FtsZ_GTPase_sf"/>
</dbReference>
<sequence>MGDFKFSMKVFGVGGAGINALNDMIESGVEGVEYIAADTNIGKLNTSLSPVKIQLGSKITFGLGTGGDYQKGYLCAKEEDGTIKELLKDTDMLFIVSGMGGGTGSGAVLRIAELAHKLDILTVAIVTKPFSFEGRMKKLTAQDTLEHLKPYVDSYIVISNDNLLRLPNVNITLQNAFKEADKILKNSVKNIKDIIFKNGLINLDFADIKAVLKNAGEAMIGFGRGKGSIAPILEAALASPLIEGEIKGAQQLLINIASGDNLPLDKLAEVQMAINKLLIIEPENIILGVIIDEELESDIEIAVIGTKIKSL</sequence>
<feature type="binding site" evidence="4">
    <location>
        <begin position="15"/>
        <end position="19"/>
    </location>
    <ligand>
        <name>GTP</name>
        <dbReference type="ChEBI" id="CHEBI:37565"/>
    </ligand>
</feature>
<comment type="subcellular location">
    <subcellularLocation>
        <location evidence="4">Cytoplasm</location>
    </subcellularLocation>
    <text evidence="4">Assembles at midcell at the inner surface of the cytoplasmic membrane.</text>
</comment>
<dbReference type="InterPro" id="IPR003008">
    <property type="entry name" value="Tubulin_FtsZ_GTPase"/>
</dbReference>
<feature type="domain" description="Tubulin/FtsZ 2-layer sandwich" evidence="6">
    <location>
        <begin position="201"/>
        <end position="311"/>
    </location>
</feature>
<comment type="subunit">
    <text evidence="4">Homodimer. Polymerizes to form a dynamic ring structure in a strictly GTP-dependent manner. Interacts directly with several other division proteins.</text>
</comment>
<evidence type="ECO:0000313" key="8">
    <source>
        <dbReference type="Proteomes" id="UP000006875"/>
    </source>
</evidence>
<dbReference type="AlphaFoldDB" id="E3HA10"/>
<proteinExistence type="inferred from homology"/>
<dbReference type="GO" id="GO:0003924">
    <property type="term" value="F:GTPase activity"/>
    <property type="evidence" value="ECO:0007669"/>
    <property type="project" value="UniProtKB-UniRule"/>
</dbReference>
<dbReference type="PANTHER" id="PTHR30314:SF3">
    <property type="entry name" value="MITOCHONDRIAL DIVISION PROTEIN FSZA"/>
    <property type="match status" value="1"/>
</dbReference>
<gene>
    <name evidence="4" type="primary">ftsZ</name>
    <name evidence="7" type="ordered locus">Ilyop_1358</name>
</gene>
<evidence type="ECO:0000256" key="2">
    <source>
        <dbReference type="ARBA" id="ARBA00022741"/>
    </source>
</evidence>
<reference evidence="7 8" key="1">
    <citation type="journal article" date="2010" name="Stand. Genomic Sci.">
        <title>Complete genome sequence of Ilyobacter polytropus type strain (CuHbu1).</title>
        <authorList>
            <person name="Sikorski J."/>
            <person name="Chertkov O."/>
            <person name="Lapidus A."/>
            <person name="Nolan M."/>
            <person name="Lucas S."/>
            <person name="Del Rio T.G."/>
            <person name="Tice H."/>
            <person name="Cheng J.F."/>
            <person name="Tapia R."/>
            <person name="Han C."/>
            <person name="Goodwin L."/>
            <person name="Pitluck S."/>
            <person name="Liolios K."/>
            <person name="Ivanova N."/>
            <person name="Mavromatis K."/>
            <person name="Mikhailova N."/>
            <person name="Pati A."/>
            <person name="Chen A."/>
            <person name="Palaniappan K."/>
            <person name="Land M."/>
            <person name="Hauser L."/>
            <person name="Chang Y.J."/>
            <person name="Jeffries C.D."/>
            <person name="Brambilla E."/>
            <person name="Yasawong M."/>
            <person name="Rohde M."/>
            <person name="Pukall R."/>
            <person name="Spring S."/>
            <person name="Goker M."/>
            <person name="Woyke T."/>
            <person name="Bristow J."/>
            <person name="Eisen J.A."/>
            <person name="Markowitz V."/>
            <person name="Hugenholtz P."/>
            <person name="Kyrpides N.C."/>
            <person name="Klenk H.P."/>
        </authorList>
    </citation>
    <scope>NUCLEOTIDE SEQUENCE [LARGE SCALE GENOMIC DNA]</scope>
    <source>
        <strain evidence="8">ATCC 51220 / DSM 2926 / LMG 16218 / CuHBu1</strain>
    </source>
</reference>
<keyword evidence="4" id="KW-0717">Septation</keyword>
<feature type="binding site" evidence="4">
    <location>
        <position position="181"/>
    </location>
    <ligand>
        <name>GTP</name>
        <dbReference type="ChEBI" id="CHEBI:37565"/>
    </ligand>
</feature>
<dbReference type="SUPFAM" id="SSF55307">
    <property type="entry name" value="Tubulin C-terminal domain-like"/>
    <property type="match status" value="1"/>
</dbReference>
<keyword evidence="4 7" id="KW-0132">Cell division</keyword>
<dbReference type="InterPro" id="IPR024757">
    <property type="entry name" value="FtsZ_C"/>
</dbReference>
<keyword evidence="3 4" id="KW-0342">GTP-binding</keyword>
<accession>E3HA10</accession>
<dbReference type="SUPFAM" id="SSF52490">
    <property type="entry name" value="Tubulin nucleotide-binding domain-like"/>
    <property type="match status" value="1"/>
</dbReference>
<evidence type="ECO:0000256" key="1">
    <source>
        <dbReference type="ARBA" id="ARBA00009690"/>
    </source>
</evidence>
<protein>
    <recommendedName>
        <fullName evidence="4">Cell division protein FtsZ</fullName>
    </recommendedName>
</protein>
<evidence type="ECO:0000256" key="3">
    <source>
        <dbReference type="ARBA" id="ARBA00023134"/>
    </source>
</evidence>
<dbReference type="InterPro" id="IPR018316">
    <property type="entry name" value="Tubulin/FtsZ_2-layer-sand-dom"/>
</dbReference>
<evidence type="ECO:0000259" key="6">
    <source>
        <dbReference type="SMART" id="SM00865"/>
    </source>
</evidence>
<dbReference type="InterPro" id="IPR008280">
    <property type="entry name" value="Tub_FtsZ_C"/>
</dbReference>
<name>E3HA10_ILYPC</name>
<dbReference type="PANTHER" id="PTHR30314">
    <property type="entry name" value="CELL DIVISION PROTEIN FTSZ-RELATED"/>
    <property type="match status" value="1"/>
</dbReference>
<feature type="domain" description="Tubulin/FtsZ GTPase" evidence="5">
    <location>
        <begin position="7"/>
        <end position="199"/>
    </location>
</feature>
<keyword evidence="4" id="KW-0131">Cell cycle</keyword>
<comment type="similarity">
    <text evidence="1 4">Belongs to the FtsZ family.</text>
</comment>
<feature type="binding site" evidence="4">
    <location>
        <position position="133"/>
    </location>
    <ligand>
        <name>GTP</name>
        <dbReference type="ChEBI" id="CHEBI:37565"/>
    </ligand>
</feature>
<dbReference type="Pfam" id="PF00091">
    <property type="entry name" value="Tubulin"/>
    <property type="match status" value="1"/>
</dbReference>
<evidence type="ECO:0000256" key="4">
    <source>
        <dbReference type="HAMAP-Rule" id="MF_00909"/>
    </source>
</evidence>
<organism evidence="7 8">
    <name type="scientific">Ilyobacter polytropus (strain ATCC 51220 / DSM 2926 / LMG 16218 / CuHBu1)</name>
    <dbReference type="NCBI Taxonomy" id="572544"/>
    <lineage>
        <taxon>Bacteria</taxon>
        <taxon>Fusobacteriati</taxon>
        <taxon>Fusobacteriota</taxon>
        <taxon>Fusobacteriia</taxon>
        <taxon>Fusobacteriales</taxon>
        <taxon>Fusobacteriaceae</taxon>
        <taxon>Ilyobacter</taxon>
    </lineage>
</organism>
<dbReference type="HAMAP" id="MF_00909">
    <property type="entry name" value="FtsZ"/>
    <property type="match status" value="1"/>
</dbReference>
<dbReference type="RefSeq" id="WP_013387805.1">
    <property type="nucleotide sequence ID" value="NC_014632.1"/>
</dbReference>
<dbReference type="GO" id="GO:0051258">
    <property type="term" value="P:protein polymerization"/>
    <property type="evidence" value="ECO:0007669"/>
    <property type="project" value="UniProtKB-UniRule"/>
</dbReference>
<dbReference type="Proteomes" id="UP000006875">
    <property type="component" value="Chromosome"/>
</dbReference>
<keyword evidence="2 4" id="KW-0547">Nucleotide-binding</keyword>
<dbReference type="Gene3D" id="3.40.50.1440">
    <property type="entry name" value="Tubulin/FtsZ, GTPase domain"/>
    <property type="match status" value="1"/>
</dbReference>
<dbReference type="STRING" id="572544.Ilyop_1358"/>
<keyword evidence="8" id="KW-1185">Reference proteome</keyword>
<keyword evidence="4" id="KW-0963">Cytoplasm</keyword>